<evidence type="ECO:0000313" key="2">
    <source>
        <dbReference type="EMBL" id="MBD2565247.1"/>
    </source>
</evidence>
<accession>A0ABR8F695</accession>
<feature type="domain" description="DAHP synthase ferredoxin-like" evidence="1">
    <location>
        <begin position="1"/>
        <end position="68"/>
    </location>
</feature>
<keyword evidence="3" id="KW-1185">Reference proteome</keyword>
<dbReference type="Gene3D" id="3.30.70.1140">
    <property type="entry name" value="Phospho-2-dehydro-3-deoxyheptonate aldolase, domain 1"/>
    <property type="match status" value="1"/>
</dbReference>
<reference evidence="2 3" key="1">
    <citation type="journal article" date="2020" name="ISME J.">
        <title>Comparative genomics reveals insights into cyanobacterial evolution and habitat adaptation.</title>
        <authorList>
            <person name="Chen M.Y."/>
            <person name="Teng W.K."/>
            <person name="Zhao L."/>
            <person name="Hu C.X."/>
            <person name="Zhou Y.K."/>
            <person name="Han B.P."/>
            <person name="Song L.R."/>
            <person name="Shu W.S."/>
        </authorList>
    </citation>
    <scope>NUCLEOTIDE SEQUENCE [LARGE SCALE GENOMIC DNA]</scope>
    <source>
        <strain evidence="2 3">FACHB-391</strain>
    </source>
</reference>
<sequence length="105" mass="11728">MIIVMKSGCPQQEIELLFTELCRWSVVPEVSVGKDKVAIILVGDTTEIDAQQVQNLSPFIEQVLRINKPLKRASLEFRYGETNDLKVSTPSAHITFGQVSQALKL</sequence>
<comment type="caution">
    <text evidence="2">The sequence shown here is derived from an EMBL/GenBank/DDBJ whole genome shotgun (WGS) entry which is preliminary data.</text>
</comment>
<proteinExistence type="predicted"/>
<dbReference type="RefSeq" id="WP_190899435.1">
    <property type="nucleotide sequence ID" value="NZ_JACJTE010000075.1"/>
</dbReference>
<organism evidence="2 3">
    <name type="scientific">Nostoc linckia FACHB-391</name>
    <dbReference type="NCBI Taxonomy" id="2692906"/>
    <lineage>
        <taxon>Bacteria</taxon>
        <taxon>Bacillati</taxon>
        <taxon>Cyanobacteriota</taxon>
        <taxon>Cyanophyceae</taxon>
        <taxon>Nostocales</taxon>
        <taxon>Nostocaceae</taxon>
        <taxon>Nostoc</taxon>
    </lineage>
</organism>
<protein>
    <recommendedName>
        <fullName evidence="1">DAHP synthase ferredoxin-like domain-containing protein</fullName>
    </recommendedName>
</protein>
<evidence type="ECO:0000259" key="1">
    <source>
        <dbReference type="Pfam" id="PF18152"/>
    </source>
</evidence>
<dbReference type="Pfam" id="PF18152">
    <property type="entry name" value="DAHP_snth_FXD"/>
    <property type="match status" value="1"/>
</dbReference>
<name>A0ABR8F695_NOSLI</name>
<dbReference type="EMBL" id="JACJTE010000075">
    <property type="protein sequence ID" value="MBD2565247.1"/>
    <property type="molecule type" value="Genomic_DNA"/>
</dbReference>
<evidence type="ECO:0000313" key="3">
    <source>
        <dbReference type="Proteomes" id="UP000604661"/>
    </source>
</evidence>
<gene>
    <name evidence="2" type="ORF">H6G95_32670</name>
</gene>
<dbReference type="Proteomes" id="UP000604661">
    <property type="component" value="Unassembled WGS sequence"/>
</dbReference>
<dbReference type="InterPro" id="IPR041071">
    <property type="entry name" value="DAHP_snth_FXD"/>
</dbReference>